<feature type="domain" description="Sulfatase N-terminal" evidence="1">
    <location>
        <begin position="36"/>
        <end position="327"/>
    </location>
</feature>
<dbReference type="EMBL" id="CP018477">
    <property type="protein sequence ID" value="ASV75473.1"/>
    <property type="molecule type" value="Genomic_DNA"/>
</dbReference>
<evidence type="ECO:0000313" key="3">
    <source>
        <dbReference type="Proteomes" id="UP000215086"/>
    </source>
</evidence>
<dbReference type="InterPro" id="IPR000917">
    <property type="entry name" value="Sulfatase_N"/>
</dbReference>
<gene>
    <name evidence="2" type="ORF">THTE_2871</name>
</gene>
<evidence type="ECO:0000313" key="2">
    <source>
        <dbReference type="EMBL" id="ASV75473.1"/>
    </source>
</evidence>
<evidence type="ECO:0000259" key="1">
    <source>
        <dbReference type="Pfam" id="PF00884"/>
    </source>
</evidence>
<protein>
    <submittedName>
        <fullName evidence="2">Putative sulfatase atsG</fullName>
    </submittedName>
</protein>
<organism evidence="2 3">
    <name type="scientific">Thermogutta terrifontis</name>
    <dbReference type="NCBI Taxonomy" id="1331910"/>
    <lineage>
        <taxon>Bacteria</taxon>
        <taxon>Pseudomonadati</taxon>
        <taxon>Planctomycetota</taxon>
        <taxon>Planctomycetia</taxon>
        <taxon>Pirellulales</taxon>
        <taxon>Thermoguttaceae</taxon>
        <taxon>Thermogutta</taxon>
    </lineage>
</organism>
<keyword evidence="3" id="KW-1185">Reference proteome</keyword>
<reference evidence="2 3" key="1">
    <citation type="journal article" name="Front. Microbiol.">
        <title>Sugar Metabolism of the First Thermophilic Planctomycete Thermogutta terrifontis: Comparative Genomic and Transcriptomic Approaches.</title>
        <authorList>
            <person name="Elcheninov A.G."/>
            <person name="Menzel P."/>
            <person name="Gudbergsdottir S.R."/>
            <person name="Slesarev A.I."/>
            <person name="Kadnikov V.V."/>
            <person name="Krogh A."/>
            <person name="Bonch-Osmolovskaya E.A."/>
            <person name="Peng X."/>
            <person name="Kublanov I.V."/>
        </authorList>
    </citation>
    <scope>NUCLEOTIDE SEQUENCE [LARGE SCALE GENOMIC DNA]</scope>
    <source>
        <strain evidence="2 3">R1</strain>
    </source>
</reference>
<proteinExistence type="predicted"/>
<dbReference type="CDD" id="cd16027">
    <property type="entry name" value="SGSH"/>
    <property type="match status" value="1"/>
</dbReference>
<dbReference type="PANTHER" id="PTHR43751">
    <property type="entry name" value="SULFATASE"/>
    <property type="match status" value="1"/>
</dbReference>
<dbReference type="Proteomes" id="UP000215086">
    <property type="component" value="Chromosome"/>
</dbReference>
<dbReference type="Gene3D" id="3.40.720.10">
    <property type="entry name" value="Alkaline Phosphatase, subunit A"/>
    <property type="match status" value="1"/>
</dbReference>
<dbReference type="RefSeq" id="WP_207651697.1">
    <property type="nucleotide sequence ID" value="NZ_CP018477.1"/>
</dbReference>
<dbReference type="AlphaFoldDB" id="A0A286RHP2"/>
<dbReference type="PANTHER" id="PTHR43751:SF1">
    <property type="entry name" value="SULFATASE ATSG-RELATED"/>
    <property type="match status" value="1"/>
</dbReference>
<name>A0A286RHP2_9BACT</name>
<dbReference type="SUPFAM" id="SSF53649">
    <property type="entry name" value="Alkaline phosphatase-like"/>
    <property type="match status" value="1"/>
</dbReference>
<dbReference type="KEGG" id="ttf:THTE_2871"/>
<sequence>MTVRMSSFCTVGWLLVAALGGTIRGLPAAEVQARRPNILFCIADDWSYPHASIYGCRWVNTPGFDRVAKEGILFTRAYTPNAKCAPSRSIILTGRNSWQLKEACNHNCEFPLEFKVVTEVLEEHGYFVGKTGKGWGPGRARDANGQPRSLTGRSFDRRVTKPATSTISRNDYAANFADFLSACPKDRPWFFWYGSTEPHRPYEFGSGLRLTSKKLTDVNWVPSYWPDNDTVRTDLLDYAYEVEYFDQHLQTMLRILEENGQLDNTVVIVTSDNGMPFPRVKGQCYELSNHMPLAIMWKKGISRPGRIVDDLISFADFAPTFLELAGIEPSQSGMAPITGKSFVNILTSEQSGQVDPQRTFVLVGKERHDVGRPHDWGYPIRGILEGEWLYLRNFEPDRWPAGNPETGYLNCDGSPTKTEILHARREGRNVSWWQACFGKRPPEELYNIKEDPDCATNRIADFPEIARRLAEKMEKRLREEGDPRMFGQGAVFEQYPYVDPQTRNFYERFMSGEKLRAGWVNPDDFEPQPLP</sequence>
<dbReference type="Pfam" id="PF00884">
    <property type="entry name" value="Sulfatase"/>
    <property type="match status" value="1"/>
</dbReference>
<dbReference type="InterPro" id="IPR017850">
    <property type="entry name" value="Alkaline_phosphatase_core_sf"/>
</dbReference>
<accession>A0A286RHP2</accession>
<dbReference type="InterPro" id="IPR052701">
    <property type="entry name" value="GAG_Ulvan_Degrading_Sulfatases"/>
</dbReference>